<evidence type="ECO:0000313" key="1">
    <source>
        <dbReference type="EMBL" id="MBB2975117.1"/>
    </source>
</evidence>
<comment type="caution">
    <text evidence="1">The sequence shown here is derived from an EMBL/GenBank/DDBJ whole genome shotgun (WGS) entry which is preliminary data.</text>
</comment>
<accession>A0A7W4V1I7</accession>
<proteinExistence type="predicted"/>
<keyword evidence="2" id="KW-1185">Reference proteome</keyword>
<sequence>MTARVAFSLSIPPSWSEIDLRPLTRDRAIAQIVQDRYSKVPELRPHRAEMVSYLRDTARSAWDIGCRYCGVFLEAADDGIVPGSVTVSILPPAPETGGQPLEDIVSQLTGIEATHNDQYWLRTTTTELTHAGPAARTYGIQPIHLNNRRITAPAVLMNTFVPFPGGVALISAGSPAAEIHEPLLELFDAVTDTFRLHPLPGENQ</sequence>
<dbReference type="RefSeq" id="WP_165141822.1">
    <property type="nucleotide sequence ID" value="NZ_CP049255.1"/>
</dbReference>
<evidence type="ECO:0000313" key="2">
    <source>
        <dbReference type="Proteomes" id="UP000529310"/>
    </source>
</evidence>
<organism evidence="1 2">
    <name type="scientific">Microbacterium endophyticum</name>
    <dbReference type="NCBI Taxonomy" id="1526412"/>
    <lineage>
        <taxon>Bacteria</taxon>
        <taxon>Bacillati</taxon>
        <taxon>Actinomycetota</taxon>
        <taxon>Actinomycetes</taxon>
        <taxon>Micrococcales</taxon>
        <taxon>Microbacteriaceae</taxon>
        <taxon>Microbacterium</taxon>
    </lineage>
</organism>
<reference evidence="1 2" key="1">
    <citation type="submission" date="2020-08" db="EMBL/GenBank/DDBJ databases">
        <title>Sequencing the genomes of 1000 actinobacteria strains.</title>
        <authorList>
            <person name="Klenk H.-P."/>
        </authorList>
    </citation>
    <scope>NUCLEOTIDE SEQUENCE [LARGE SCALE GENOMIC DNA]</scope>
    <source>
        <strain evidence="1 2">DSM 27099</strain>
    </source>
</reference>
<protein>
    <submittedName>
        <fullName evidence="1">Uncharacterized protein</fullName>
    </submittedName>
</protein>
<gene>
    <name evidence="1" type="ORF">FHX49_000658</name>
</gene>
<dbReference type="AlphaFoldDB" id="A0A7W4V1I7"/>
<dbReference type="Proteomes" id="UP000529310">
    <property type="component" value="Unassembled WGS sequence"/>
</dbReference>
<name>A0A7W4V1I7_9MICO</name>
<dbReference type="EMBL" id="JACHWQ010000001">
    <property type="protein sequence ID" value="MBB2975117.1"/>
    <property type="molecule type" value="Genomic_DNA"/>
</dbReference>